<name>A0A4Q9MJX8_9APHY</name>
<protein>
    <submittedName>
        <fullName evidence="2">Uncharacterized protein</fullName>
    </submittedName>
</protein>
<accession>A0A4Q9MJX8</accession>
<feature type="non-terminal residue" evidence="2">
    <location>
        <position position="57"/>
    </location>
</feature>
<reference evidence="2" key="1">
    <citation type="submission" date="2019-01" db="EMBL/GenBank/DDBJ databases">
        <title>Draft genome sequences of three monokaryotic isolates of the white-rot basidiomycete fungus Dichomitus squalens.</title>
        <authorList>
            <consortium name="DOE Joint Genome Institute"/>
            <person name="Lopez S.C."/>
            <person name="Andreopoulos B."/>
            <person name="Pangilinan J."/>
            <person name="Lipzen A."/>
            <person name="Riley R."/>
            <person name="Ahrendt S."/>
            <person name="Ng V."/>
            <person name="Barry K."/>
            <person name="Daum C."/>
            <person name="Grigoriev I.V."/>
            <person name="Hilden K.S."/>
            <person name="Makela M.R."/>
            <person name="de Vries R.P."/>
        </authorList>
    </citation>
    <scope>NUCLEOTIDE SEQUENCE [LARGE SCALE GENOMIC DNA]</scope>
    <source>
        <strain evidence="2">OM18370.1</strain>
    </source>
</reference>
<evidence type="ECO:0000313" key="2">
    <source>
        <dbReference type="EMBL" id="TBU26552.1"/>
    </source>
</evidence>
<dbReference type="AlphaFoldDB" id="A0A4Q9MJX8"/>
<dbReference type="EMBL" id="ML143444">
    <property type="protein sequence ID" value="TBU26552.1"/>
    <property type="molecule type" value="Genomic_DNA"/>
</dbReference>
<dbReference type="Proteomes" id="UP000292957">
    <property type="component" value="Unassembled WGS sequence"/>
</dbReference>
<organism evidence="2">
    <name type="scientific">Dichomitus squalens</name>
    <dbReference type="NCBI Taxonomy" id="114155"/>
    <lineage>
        <taxon>Eukaryota</taxon>
        <taxon>Fungi</taxon>
        <taxon>Dikarya</taxon>
        <taxon>Basidiomycota</taxon>
        <taxon>Agaricomycotina</taxon>
        <taxon>Agaricomycetes</taxon>
        <taxon>Polyporales</taxon>
        <taxon>Polyporaceae</taxon>
        <taxon>Dichomitus</taxon>
    </lineage>
</organism>
<feature type="region of interest" description="Disordered" evidence="1">
    <location>
        <begin position="24"/>
        <end position="57"/>
    </location>
</feature>
<proteinExistence type="predicted"/>
<gene>
    <name evidence="2" type="ORF">BD311DRAFT_762303</name>
</gene>
<evidence type="ECO:0000256" key="1">
    <source>
        <dbReference type="SAM" id="MobiDB-lite"/>
    </source>
</evidence>
<sequence>MRNQLASARRTCMASLAELRSMSDLDKVEMGPESAGDGRTRTHPLRPYNMTTQRLHS</sequence>
<feature type="compositionally biased region" description="Basic and acidic residues" evidence="1">
    <location>
        <begin position="24"/>
        <end position="40"/>
    </location>
</feature>